<gene>
    <name evidence="2" type="ORF">HPB48_017147</name>
</gene>
<sequence length="190" mass="21520">MQGKLTFDARVFLQELGALGPQLSDHRVLVRGLDGREDGRADDDEQKVERYEHQQPDVAPGQPHLVAHSLPPTPSAAAYTDSTFRSTGRVGWLAHASTPLRWRVRGDRPLLSRGSSVRRRRATAPTGITVRARLSAPRRVRYVFSRPIRAAAAERSRHAERRHHPQPSTRKRARTKKRWSAPDVCSVRHR</sequence>
<name>A0A9J6GLF9_HAELO</name>
<organism evidence="2 3">
    <name type="scientific">Haemaphysalis longicornis</name>
    <name type="common">Bush tick</name>
    <dbReference type="NCBI Taxonomy" id="44386"/>
    <lineage>
        <taxon>Eukaryota</taxon>
        <taxon>Metazoa</taxon>
        <taxon>Ecdysozoa</taxon>
        <taxon>Arthropoda</taxon>
        <taxon>Chelicerata</taxon>
        <taxon>Arachnida</taxon>
        <taxon>Acari</taxon>
        <taxon>Parasitiformes</taxon>
        <taxon>Ixodida</taxon>
        <taxon>Ixodoidea</taxon>
        <taxon>Ixodidae</taxon>
        <taxon>Haemaphysalinae</taxon>
        <taxon>Haemaphysalis</taxon>
    </lineage>
</organism>
<evidence type="ECO:0000313" key="3">
    <source>
        <dbReference type="Proteomes" id="UP000821853"/>
    </source>
</evidence>
<dbReference type="Proteomes" id="UP000821853">
    <property type="component" value="Chromosome 5"/>
</dbReference>
<evidence type="ECO:0000256" key="1">
    <source>
        <dbReference type="SAM" id="MobiDB-lite"/>
    </source>
</evidence>
<dbReference type="EMBL" id="JABSTR010000007">
    <property type="protein sequence ID" value="KAH9376155.1"/>
    <property type="molecule type" value="Genomic_DNA"/>
</dbReference>
<proteinExistence type="predicted"/>
<accession>A0A9J6GLF9</accession>
<feature type="compositionally biased region" description="Basic residues" evidence="1">
    <location>
        <begin position="158"/>
        <end position="179"/>
    </location>
</feature>
<evidence type="ECO:0000313" key="2">
    <source>
        <dbReference type="EMBL" id="KAH9376155.1"/>
    </source>
</evidence>
<comment type="caution">
    <text evidence="2">The sequence shown here is derived from an EMBL/GenBank/DDBJ whole genome shotgun (WGS) entry which is preliminary data.</text>
</comment>
<dbReference type="VEuPathDB" id="VectorBase:HLOH_054175"/>
<dbReference type="AlphaFoldDB" id="A0A9J6GLF9"/>
<feature type="region of interest" description="Disordered" evidence="1">
    <location>
        <begin position="152"/>
        <end position="190"/>
    </location>
</feature>
<reference evidence="2 3" key="1">
    <citation type="journal article" date="2020" name="Cell">
        <title>Large-Scale Comparative Analyses of Tick Genomes Elucidate Their Genetic Diversity and Vector Capacities.</title>
        <authorList>
            <consortium name="Tick Genome and Microbiome Consortium (TIGMIC)"/>
            <person name="Jia N."/>
            <person name="Wang J."/>
            <person name="Shi W."/>
            <person name="Du L."/>
            <person name="Sun Y."/>
            <person name="Zhan W."/>
            <person name="Jiang J.F."/>
            <person name="Wang Q."/>
            <person name="Zhang B."/>
            <person name="Ji P."/>
            <person name="Bell-Sakyi L."/>
            <person name="Cui X.M."/>
            <person name="Yuan T.T."/>
            <person name="Jiang B.G."/>
            <person name="Yang W.F."/>
            <person name="Lam T.T."/>
            <person name="Chang Q.C."/>
            <person name="Ding S.J."/>
            <person name="Wang X.J."/>
            <person name="Zhu J.G."/>
            <person name="Ruan X.D."/>
            <person name="Zhao L."/>
            <person name="Wei J.T."/>
            <person name="Ye R.Z."/>
            <person name="Que T.C."/>
            <person name="Du C.H."/>
            <person name="Zhou Y.H."/>
            <person name="Cheng J.X."/>
            <person name="Dai P.F."/>
            <person name="Guo W.B."/>
            <person name="Han X.H."/>
            <person name="Huang E.J."/>
            <person name="Li L.F."/>
            <person name="Wei W."/>
            <person name="Gao Y.C."/>
            <person name="Liu J.Z."/>
            <person name="Shao H.Z."/>
            <person name="Wang X."/>
            <person name="Wang C.C."/>
            <person name="Yang T.C."/>
            <person name="Huo Q.B."/>
            <person name="Li W."/>
            <person name="Chen H.Y."/>
            <person name="Chen S.E."/>
            <person name="Zhou L.G."/>
            <person name="Ni X.B."/>
            <person name="Tian J.H."/>
            <person name="Sheng Y."/>
            <person name="Liu T."/>
            <person name="Pan Y.S."/>
            <person name="Xia L.Y."/>
            <person name="Li J."/>
            <person name="Zhao F."/>
            <person name="Cao W.C."/>
        </authorList>
    </citation>
    <scope>NUCLEOTIDE SEQUENCE [LARGE SCALE GENOMIC DNA]</scope>
    <source>
        <strain evidence="2">HaeL-2018</strain>
    </source>
</reference>
<protein>
    <submittedName>
        <fullName evidence="2">Uncharacterized protein</fullName>
    </submittedName>
</protein>
<keyword evidence="3" id="KW-1185">Reference proteome</keyword>